<dbReference type="EMBL" id="CP139558">
    <property type="protein sequence ID" value="WPU97005.1"/>
    <property type="molecule type" value="Genomic_DNA"/>
</dbReference>
<organism evidence="1 2">
    <name type="scientific">Mucilaginibacter sabulilitoris</name>
    <dbReference type="NCBI Taxonomy" id="1173583"/>
    <lineage>
        <taxon>Bacteria</taxon>
        <taxon>Pseudomonadati</taxon>
        <taxon>Bacteroidota</taxon>
        <taxon>Sphingobacteriia</taxon>
        <taxon>Sphingobacteriales</taxon>
        <taxon>Sphingobacteriaceae</taxon>
        <taxon>Mucilaginibacter</taxon>
    </lineage>
</organism>
<evidence type="ECO:0000313" key="1">
    <source>
        <dbReference type="EMBL" id="WPU97005.1"/>
    </source>
</evidence>
<evidence type="ECO:0008006" key="3">
    <source>
        <dbReference type="Google" id="ProtNLM"/>
    </source>
</evidence>
<accession>A0ABZ0TV70</accession>
<proteinExistence type="predicted"/>
<sequence length="593" mass="64632">MKNKFKVIATVVVFSFTLWRCSTPHSNTTTNQGGLPTDAYPSCTLRPDTFNSWFAGKNATENGLVTPANSVGFPHQDNCDFYQWAERMFSWVTSPASGVYGQTGTIMESPVFYSVSPVDSANQRILIPHVQNTLLRMSNHLEKNGPNKLPVIKDKKTGRLFEIETPAIKANIKALVKNDAGAEVEVDHVQTDAKGAIVFMDKAGKPIQHPKAIIQHKNNSQNIVHRFAVGQKFVFLDSFGNFIESEEGQATNDALMTKNGALVYYLSFVNDVYAYYLTGAKNGQISGSQFPTTAAARDSICAIARANHITLPDSNALAMELKTSWVEASTLADPENYVTVNASIPTYDTTSSKQWLPKGEKIAKMALVGIHIVGSVAGHPEMVWATFEHQNNTPNASFQYVDINKKIVTVPQQEGTNWLFNANAADTPYNVSHMKAYGDTIKAKIGHNISPSNTLQALPWGSAMDSVTNQQDKSSAASNSEIISINNTIHQLLVGNDIRKNYILIGATWTDGGAAPTGISYGSDTTSGVSIGTSVLANSTMETYFQSPKNSCFTCHSNGPANPVLFPDTLSHIYSKLQPLIVAHDLLNKKKKK</sequence>
<keyword evidence="2" id="KW-1185">Reference proteome</keyword>
<gene>
    <name evidence="1" type="ORF">SNE25_15900</name>
</gene>
<dbReference type="RefSeq" id="WP_321566091.1">
    <property type="nucleotide sequence ID" value="NZ_CP139558.1"/>
</dbReference>
<dbReference type="Proteomes" id="UP001324380">
    <property type="component" value="Chromosome"/>
</dbReference>
<reference evidence="1 2" key="1">
    <citation type="submission" date="2023-11" db="EMBL/GenBank/DDBJ databases">
        <title>Analysis of the Genomes of Mucilaginibacter gossypii cycad 4 and M. sabulilitoris SNA2: microbes with the potential for plant growth promotion.</title>
        <authorList>
            <person name="Hirsch A.M."/>
            <person name="Humm E."/>
            <person name="Rubbi M."/>
            <person name="Del Vecchio G."/>
            <person name="Ha S.M."/>
            <person name="Pellegrini M."/>
            <person name="Gunsalus R.P."/>
        </authorList>
    </citation>
    <scope>NUCLEOTIDE SEQUENCE [LARGE SCALE GENOMIC DNA]</scope>
    <source>
        <strain evidence="1 2">SNA2</strain>
    </source>
</reference>
<name>A0ABZ0TV70_9SPHI</name>
<protein>
    <recommendedName>
        <fullName evidence="3">Lipoprotein</fullName>
    </recommendedName>
</protein>
<evidence type="ECO:0000313" key="2">
    <source>
        <dbReference type="Proteomes" id="UP001324380"/>
    </source>
</evidence>